<keyword evidence="3" id="KW-0238">DNA-binding</keyword>
<dbReference type="GO" id="GO:0046983">
    <property type="term" value="F:protein dimerization activity"/>
    <property type="evidence" value="ECO:0007669"/>
    <property type="project" value="InterPro"/>
</dbReference>
<dbReference type="SUPFAM" id="SSF55455">
    <property type="entry name" value="SRF-like"/>
    <property type="match status" value="1"/>
</dbReference>
<dbReference type="GO" id="GO:0000987">
    <property type="term" value="F:cis-regulatory region sequence-specific DNA binding"/>
    <property type="evidence" value="ECO:0007669"/>
    <property type="project" value="InterPro"/>
</dbReference>
<protein>
    <submittedName>
        <fullName evidence="8">Serum response factor</fullName>
    </submittedName>
</protein>
<dbReference type="InterPro" id="IPR002100">
    <property type="entry name" value="TF_MADSbox"/>
</dbReference>
<dbReference type="InterPro" id="IPR036879">
    <property type="entry name" value="TF_MADSbox_sf"/>
</dbReference>
<evidence type="ECO:0000256" key="2">
    <source>
        <dbReference type="ARBA" id="ARBA00023015"/>
    </source>
</evidence>
<dbReference type="PRINTS" id="PR00404">
    <property type="entry name" value="MADSDOMAIN"/>
</dbReference>
<evidence type="ECO:0000256" key="4">
    <source>
        <dbReference type="ARBA" id="ARBA00023163"/>
    </source>
</evidence>
<dbReference type="PANTHER" id="PTHR48019">
    <property type="entry name" value="SERUM RESPONSE FACTOR HOMOLOG"/>
    <property type="match status" value="1"/>
</dbReference>
<evidence type="ECO:0000256" key="1">
    <source>
        <dbReference type="ARBA" id="ARBA00004123"/>
    </source>
</evidence>
<reference evidence="8" key="1">
    <citation type="journal article" date="2012" name="Genes Dev.">
        <title>A molecular wound response program associated with regeneration initiation in planarians.</title>
        <authorList>
            <person name="Wenemoser D."/>
            <person name="Lapan S.W."/>
            <person name="Wilkinson A.W."/>
            <person name="Bell G.W."/>
            <person name="Reddien P.W."/>
        </authorList>
    </citation>
    <scope>NUCLEOTIDE SEQUENCE</scope>
    <source>
        <strain evidence="8">ClW4</strain>
    </source>
</reference>
<name>I1ZI63_SCHMD</name>
<keyword evidence="4" id="KW-0804">Transcription</keyword>
<dbReference type="GO" id="GO:0005634">
    <property type="term" value="C:nucleus"/>
    <property type="evidence" value="ECO:0007669"/>
    <property type="project" value="UniProtKB-SubCell"/>
</dbReference>
<dbReference type="InterPro" id="IPR050142">
    <property type="entry name" value="MADS-box/MEF2_TF"/>
</dbReference>
<evidence type="ECO:0000256" key="3">
    <source>
        <dbReference type="ARBA" id="ARBA00023125"/>
    </source>
</evidence>
<dbReference type="GO" id="GO:0045944">
    <property type="term" value="P:positive regulation of transcription by RNA polymerase II"/>
    <property type="evidence" value="ECO:0007669"/>
    <property type="project" value="InterPro"/>
</dbReference>
<keyword evidence="2" id="KW-0805">Transcription regulation</keyword>
<evidence type="ECO:0000256" key="5">
    <source>
        <dbReference type="ARBA" id="ARBA00023242"/>
    </source>
</evidence>
<feature type="region of interest" description="Disordered" evidence="6">
    <location>
        <begin position="1"/>
        <end position="53"/>
    </location>
</feature>
<dbReference type="SMART" id="SM00432">
    <property type="entry name" value="MADS"/>
    <property type="match status" value="1"/>
</dbReference>
<feature type="compositionally biased region" description="Basic and acidic residues" evidence="6">
    <location>
        <begin position="32"/>
        <end position="50"/>
    </location>
</feature>
<organism evidence="8">
    <name type="scientific">Schmidtea mediterranea</name>
    <name type="common">Freshwater planarian flatworm</name>
    <dbReference type="NCBI Taxonomy" id="79327"/>
    <lineage>
        <taxon>Eukaryota</taxon>
        <taxon>Metazoa</taxon>
        <taxon>Spiralia</taxon>
        <taxon>Lophotrochozoa</taxon>
        <taxon>Platyhelminthes</taxon>
        <taxon>Rhabditophora</taxon>
        <taxon>Seriata</taxon>
        <taxon>Tricladida</taxon>
        <taxon>Continenticola</taxon>
        <taxon>Geoplanoidea</taxon>
        <taxon>Dugesiidae</taxon>
        <taxon>Schmidtea</taxon>
    </lineage>
</organism>
<feature type="domain" description="MADS-box" evidence="7">
    <location>
        <begin position="56"/>
        <end position="116"/>
    </location>
</feature>
<dbReference type="CDD" id="cd00266">
    <property type="entry name" value="MADS_SRF_like"/>
    <property type="match status" value="1"/>
</dbReference>
<evidence type="ECO:0000256" key="6">
    <source>
        <dbReference type="SAM" id="MobiDB-lite"/>
    </source>
</evidence>
<dbReference type="EMBL" id="JX010474">
    <property type="protein sequence ID" value="AFJ24717.1"/>
    <property type="molecule type" value="mRNA"/>
</dbReference>
<dbReference type="Gene3D" id="3.40.1810.10">
    <property type="entry name" value="Transcription factor, MADS-box"/>
    <property type="match status" value="1"/>
</dbReference>
<comment type="subcellular location">
    <subcellularLocation>
        <location evidence="1">Nucleus</location>
    </subcellularLocation>
</comment>
<proteinExistence type="evidence at transcript level"/>
<dbReference type="AlphaFoldDB" id="I1ZI63"/>
<dbReference type="PROSITE" id="PS50066">
    <property type="entry name" value="MADS_BOX_2"/>
    <property type="match status" value="1"/>
</dbReference>
<keyword evidence="5" id="KW-0539">Nucleus</keyword>
<dbReference type="OrthoDB" id="2284405at2759"/>
<accession>I1ZI63</accession>
<dbReference type="FunFam" id="3.40.1810.10:FF:000002">
    <property type="entry name" value="Serum response factor b"/>
    <property type="match status" value="1"/>
</dbReference>
<dbReference type="InterPro" id="IPR033897">
    <property type="entry name" value="SRF-like_MADS-box"/>
</dbReference>
<evidence type="ECO:0000313" key="8">
    <source>
        <dbReference type="EMBL" id="AFJ24717.1"/>
    </source>
</evidence>
<dbReference type="GO" id="GO:0000981">
    <property type="term" value="F:DNA-binding transcription factor activity, RNA polymerase II-specific"/>
    <property type="evidence" value="ECO:0007669"/>
    <property type="project" value="InterPro"/>
</dbReference>
<feature type="compositionally biased region" description="Polar residues" evidence="6">
    <location>
        <begin position="1"/>
        <end position="15"/>
    </location>
</feature>
<sequence>MNKSINSNGSETGTEGSEPIDLTRIGFSSESMSDKDLNFETNSNREDLPAKKPRFKGKNKIDIEFITKKSRRQSTFSKRKTGLMKKAYELAELTGAEVLLMIASDTNHVYTYGTTKMKPVFESEQGKLLIEACLNNNLSVKNMDNNNAQCNQVELTNNDFFSSPAMDNNCQSSTTNHIGQLVFNVDNSVCRDTKIVFPLSIGNGLSSANQNLISSAAGFPANNIHGDNIILSNAKSEDALLLPVSLGSIPPSILSKNNNNN</sequence>
<dbReference type="Pfam" id="PF00319">
    <property type="entry name" value="SRF-TF"/>
    <property type="match status" value="1"/>
</dbReference>
<evidence type="ECO:0000259" key="7">
    <source>
        <dbReference type="PROSITE" id="PS50066"/>
    </source>
</evidence>